<dbReference type="PANTHER" id="PTHR15502:SF7">
    <property type="entry name" value="CALCINEURIN-BINDING PROTEIN CABIN-1"/>
    <property type="match status" value="1"/>
</dbReference>
<gene>
    <name evidence="6" type="primary">CABIN1</name>
    <name evidence="6" type="ORF">TNCT_616801</name>
</gene>
<feature type="compositionally biased region" description="Basic and acidic residues" evidence="5">
    <location>
        <begin position="1351"/>
        <end position="1361"/>
    </location>
</feature>
<dbReference type="SMART" id="SM00028">
    <property type="entry name" value="TPR"/>
    <property type="match status" value="4"/>
</dbReference>
<feature type="region of interest" description="Disordered" evidence="5">
    <location>
        <begin position="2423"/>
        <end position="2451"/>
    </location>
</feature>
<feature type="compositionally biased region" description="Polar residues" evidence="5">
    <location>
        <begin position="1672"/>
        <end position="1689"/>
    </location>
</feature>
<accession>A0A8X6HWJ7</accession>
<feature type="repeat" description="TPR" evidence="3">
    <location>
        <begin position="1055"/>
        <end position="1088"/>
    </location>
</feature>
<feature type="compositionally biased region" description="Polar residues" evidence="5">
    <location>
        <begin position="481"/>
        <end position="492"/>
    </location>
</feature>
<keyword evidence="2" id="KW-0539">Nucleus</keyword>
<feature type="region of interest" description="Disordered" evidence="5">
    <location>
        <begin position="1"/>
        <end position="25"/>
    </location>
</feature>
<keyword evidence="7" id="KW-1185">Reference proteome</keyword>
<dbReference type="SUPFAM" id="SSF48452">
    <property type="entry name" value="TPR-like"/>
    <property type="match status" value="2"/>
</dbReference>
<organism evidence="6 7">
    <name type="scientific">Trichonephila clavata</name>
    <name type="common">Joro spider</name>
    <name type="synonym">Nephila clavata</name>
    <dbReference type="NCBI Taxonomy" id="2740835"/>
    <lineage>
        <taxon>Eukaryota</taxon>
        <taxon>Metazoa</taxon>
        <taxon>Ecdysozoa</taxon>
        <taxon>Arthropoda</taxon>
        <taxon>Chelicerata</taxon>
        <taxon>Arachnida</taxon>
        <taxon>Araneae</taxon>
        <taxon>Araneomorphae</taxon>
        <taxon>Entelegynae</taxon>
        <taxon>Araneoidea</taxon>
        <taxon>Nephilidae</taxon>
        <taxon>Trichonephila</taxon>
    </lineage>
</organism>
<feature type="region of interest" description="Disordered" evidence="5">
    <location>
        <begin position="301"/>
        <end position="321"/>
    </location>
</feature>
<feature type="region of interest" description="Disordered" evidence="5">
    <location>
        <begin position="1733"/>
        <end position="1810"/>
    </location>
</feature>
<feature type="region of interest" description="Disordered" evidence="5">
    <location>
        <begin position="1704"/>
        <end position="1723"/>
    </location>
</feature>
<feature type="compositionally biased region" description="Basic and acidic residues" evidence="5">
    <location>
        <begin position="1733"/>
        <end position="1745"/>
    </location>
</feature>
<evidence type="ECO:0000256" key="3">
    <source>
        <dbReference type="PROSITE-ProRule" id="PRU00339"/>
    </source>
</evidence>
<feature type="region of interest" description="Disordered" evidence="5">
    <location>
        <begin position="1670"/>
        <end position="1698"/>
    </location>
</feature>
<dbReference type="InterPro" id="IPR033053">
    <property type="entry name" value="Hir3/CABIN1"/>
</dbReference>
<dbReference type="PROSITE" id="PS50005">
    <property type="entry name" value="TPR"/>
    <property type="match status" value="2"/>
</dbReference>
<dbReference type="InterPro" id="IPR011990">
    <property type="entry name" value="TPR-like_helical_dom_sf"/>
</dbReference>
<evidence type="ECO:0000256" key="1">
    <source>
        <dbReference type="ARBA" id="ARBA00004123"/>
    </source>
</evidence>
<feature type="coiled-coil region" evidence="4">
    <location>
        <begin position="3915"/>
        <end position="3955"/>
    </location>
</feature>
<feature type="region of interest" description="Disordered" evidence="5">
    <location>
        <begin position="418"/>
        <end position="437"/>
    </location>
</feature>
<dbReference type="GO" id="GO:0005634">
    <property type="term" value="C:nucleus"/>
    <property type="evidence" value="ECO:0007669"/>
    <property type="project" value="UniProtKB-SubCell"/>
</dbReference>
<dbReference type="Gene3D" id="1.25.40.10">
    <property type="entry name" value="Tetratricopeptide repeat domain"/>
    <property type="match status" value="2"/>
</dbReference>
<reference evidence="6" key="1">
    <citation type="submission" date="2020-07" db="EMBL/GenBank/DDBJ databases">
        <title>Multicomponent nature underlies the extraordinary mechanical properties of spider dragline silk.</title>
        <authorList>
            <person name="Kono N."/>
            <person name="Nakamura H."/>
            <person name="Mori M."/>
            <person name="Yoshida Y."/>
            <person name="Ohtoshi R."/>
            <person name="Malay A.D."/>
            <person name="Moran D.A.P."/>
            <person name="Tomita M."/>
            <person name="Numata K."/>
            <person name="Arakawa K."/>
        </authorList>
    </citation>
    <scope>NUCLEOTIDE SEQUENCE</scope>
</reference>
<proteinExistence type="predicted"/>
<evidence type="ECO:0000313" key="6">
    <source>
        <dbReference type="EMBL" id="GFQ82742.1"/>
    </source>
</evidence>
<dbReference type="OrthoDB" id="6376137at2759"/>
<dbReference type="InterPro" id="IPR019734">
    <property type="entry name" value="TPR_rpt"/>
</dbReference>
<comment type="subcellular location">
    <subcellularLocation>
        <location evidence="1">Nucleus</location>
    </subcellularLocation>
</comment>
<keyword evidence="3" id="KW-0802">TPR repeat</keyword>
<feature type="compositionally biased region" description="Basic and acidic residues" evidence="5">
    <location>
        <begin position="1713"/>
        <end position="1723"/>
    </location>
</feature>
<comment type="caution">
    <text evidence="6">The sequence shown here is derived from an EMBL/GenBank/DDBJ whole genome shotgun (WGS) entry which is preliminary data.</text>
</comment>
<feature type="region of interest" description="Disordered" evidence="5">
    <location>
        <begin position="453"/>
        <end position="492"/>
    </location>
</feature>
<dbReference type="Pfam" id="PF13181">
    <property type="entry name" value="TPR_8"/>
    <property type="match status" value="1"/>
</dbReference>
<dbReference type="GO" id="GO:0031491">
    <property type="term" value="F:nucleosome binding"/>
    <property type="evidence" value="ECO:0007669"/>
    <property type="project" value="TreeGrafter"/>
</dbReference>
<evidence type="ECO:0000256" key="5">
    <source>
        <dbReference type="SAM" id="MobiDB-lite"/>
    </source>
</evidence>
<evidence type="ECO:0000256" key="2">
    <source>
        <dbReference type="ARBA" id="ARBA00023242"/>
    </source>
</evidence>
<evidence type="ECO:0000256" key="4">
    <source>
        <dbReference type="SAM" id="Coils"/>
    </source>
</evidence>
<feature type="region of interest" description="Disordered" evidence="5">
    <location>
        <begin position="1351"/>
        <end position="1378"/>
    </location>
</feature>
<evidence type="ECO:0000313" key="7">
    <source>
        <dbReference type="Proteomes" id="UP000887116"/>
    </source>
</evidence>
<keyword evidence="4" id="KW-0175">Coiled coil</keyword>
<feature type="compositionally biased region" description="Basic and acidic residues" evidence="5">
    <location>
        <begin position="1755"/>
        <end position="1794"/>
    </location>
</feature>
<dbReference type="EMBL" id="BMAO01022563">
    <property type="protein sequence ID" value="GFQ82742.1"/>
    <property type="molecule type" value="Genomic_DNA"/>
</dbReference>
<dbReference type="Proteomes" id="UP000887116">
    <property type="component" value="Unassembled WGS sequence"/>
</dbReference>
<protein>
    <submittedName>
        <fullName evidence="6">Calcineurin-binding protein cabin-1</fullName>
    </submittedName>
</protein>
<feature type="repeat" description="TPR" evidence="3">
    <location>
        <begin position="85"/>
        <end position="118"/>
    </location>
</feature>
<name>A0A8X6HWJ7_TRICU</name>
<feature type="compositionally biased region" description="Polar residues" evidence="5">
    <location>
        <begin position="1364"/>
        <end position="1377"/>
    </location>
</feature>
<dbReference type="PANTHER" id="PTHR15502">
    <property type="entry name" value="CALCINEURIN-BINDING PROTEIN CABIN 1-RELATED"/>
    <property type="match status" value="1"/>
</dbReference>
<sequence>MMKFSALNESSLSDDNGDPDLASREAQEEEAYSLYHLALKRQSEGKIEEAEDMLKEILEMEFLTQTQVDEDADKAPLRPALTLKYLLYKNLASISNGKKDFRAAVEYFLEALEIDPTDVFMWYQMGKASLNIFNYSLARLCFEEGLKCNPNHWPCLDNVITVMYTLNDYANCLYYISRALERECYYLKGLAFKDEIYREDPSLKSFCEGYFKKCDSSIHSAEYDKEEAKKFIQESLDMRVKKQSFYKPTPLPVLSLSLPIKENTWKSLGESLINTYNCIANANPSVSFSCKIDLSPYVESTGKGQDDKFPSPSPVSSLSEACSSNSAAAPFHGSNVHKSDGLLQLATLPPNDNRNRRNSVVEMDVDEIPTTNNINSSPYTLVLPPIEVQPTDLSMCTDSTSSNKRTSKRKRLLSELTELSAKRRSSRVRNPAVKKPQDNINYQELLQKFLPPKLIGDGKCEDPEDDSEPTSLDKTGGDLSYGQSSENDKSGNTCDLVWSEREDVRQFIANNQSNAGIIDLLYKYVVFLGKKNTCIWPKNLIDIFCEAFSKLRNHLTIPNLFSHSTDRDRIKEVGMAILSYCEFKVDKWYLSTGHSMSFSPKASAGTAFQNGNNSIGNDFHSDMEFLVMLTVRRDVLEKDWLNFSARALWLKAKFHSLEGEIELAICCMEKLSDVLCEENDIKITIQNSGFSNLVTADKVQQQLESLQRCQSLEEVQRLYEHSDYEAVVNLLILTFNQPRTKRKQSLEGVPERHAQLLLLQNSLLKLERYRECVYWSEVSFNEALQQFMNAARSDWSETMAHLLHGLDKCINLDSKYLRQLEEPRLVRLTQNLILVIVIQMENYDFSSDNASLLVVLPWKILFHLILNEEKRTPKKAAKVDLLNSAMPSSLMLLFSAHEYLGRRSWCTAADGLLLFHIIDVSMTELQDTSGKSYLYKEELEAGLEQCIYCLYGHPHKRTRAKHLQEHSARQISLTWEKACLIFQYFKPNVLPEFDSYRTSTVSAELESLLKRISALVPPEQDPTTRVDNYTAYIEGVTEKCPEAPFKDKPVSDVVKDLYYLLGDYYFKNKEFSKAIKFYLMDICINPDRQDSWAGMALSRSSQLDQKLNSYELRNESTIYRKSATALKCFEHSLELDPTTTSLWIEYGSLAYILHSHASRQLKQEAVGEELFELLKKKKLEMLQVAEKCFYAANHCDDGGEPEEAWLHHYMLGKICEKKSEGPSIYMDHFQKALMYLHEDFARYPQKIQYHNPLELSIEALEVYYRIHASVLKFLWKHEDVGVDMATLKKIKQCLVAITGSPFANFQEKCKKEISCSSSLHSEAEDYESPSPEKPVEPSKIIDHNYYDDIQKPQKITDDPKARQNRTSIDSSPETQENVAIKEVMDSLVGVVAERFVDEEAEKANAKKNYLSNSKKDPGIIIESCVEESVYTTKTVSTRSSTPDSISESIKNLEKETDLISKLKMDTVSEGMKNREESQYDNAMFTTNEKETLIEEKDEFTKQQELALELETEAAASKLVEEMRLESDALGDLDYCNYDMYSIKPEEDPMYYECMDYSYETEKVVEEPAVDYQMEDDILLAMSSILDKLEEEEISSSNDIEMLDETIKTTSRMETNGIELVTKTIDSEMKDATEVLNSKTINDTGELYIAENKVTSEVAANIEVIEEKCDVVSSGTGNSSELSTKPQNDSPKSDVQEKYKMETEHNNEIVSAEKSLEKQSSDVSRLIEEHKKENISSKEIEMKADASQDNLSLQNKDIKLQDRNKSTDEKSKTISHAKESRNSENDKKVKAEKERSVRKKTSETSPVAKETVLPPTPEELLLSQQEIAALIPMCLDAMRECLQRFIQHYKSLYRMAHYYCHSKRNKNLQWAREILLAATPSTKKYPSMPGLFADRKNTNFFNGIWRAPSNEIDRPGSFGAHMYRSIALLIQVLTEQKDYNMLVLLTQQLYRTPDLGKKYMRDTDRVYLVRQAYDCCINILRDQMNSLLQEEPPPEESRLICCLLEIYRSCQTLLKAGIYVDETNDLLEEAYTMYRMGEVDSHPSVLEQATKFCQIQLGKSYPQSAYEFTKSSSKYMPVLDMCENNLNVPMPSVGAYAPDAWQKEFSKSVVMPIMPCKPRPKQEVEPVQDPLILIPIDGKFNTHLAQNTSSAQCPVVTTQMVHVEKPKAENLQACSVAFLPVAPVFSKDAVNLPNTVQSTSLLSCQTYECFDVLTSIMQASGYKVAPQTLVSQQVKNNNSPINLVKAKTAPYIPPPKGNVGRPRKRKRKAPAPKIEALNLCKRISTKPIVSTSIAHSIAELKVGYITTNPKTPPVEVTTSSRPIQSCKIADNSISKNRITPLQPHDTSSNISLKVNLAAMPSTPKRSVLVGISNDLPIQDSSKVLDMSPFPSEVFQMPDNILLKNDNETFEKSMPFSSQKIKTTLDASPKDHPTVIRMPISPFKPTQTHNTRSEALGKNVSEISEMSAGQLEPTKIFETSVNISENVDPKVTTSSKIPATSLESTNLLNTSIDISTKNIFKAPSESTRVFETSINTLKKDNHLVNQILTSPVNYNQMFQTTTNPSNKDNLNMQIPKSPLHTTWTLETAVNKSKKYKVPKTSKPSLKSLQLLESSMNKSEKGNVVSEVPTISLQSSQMLEKSFNESKVANVSEMPLSPMRSTQMFTTSISESKKDNLIPKIFMSPLESTQVFEMIENKSKIQNLLCEVPTSSMQSTAVSESSVSESKKDNPVAELITSSLFQTSINDSENKNLDLEIPSSSLQSNQFEILVNESKMKDLLTEKSSSPLQSARIFDSSVNEMEKGKLVSELPTPSLQIQETSVNETNDLLTSLFHSTQMLETSVGESKKVKFVSEMPGSPSQSTEIFETSIEESKKEDFVSKIPTFPMQSTTFCEKPINESKKENFVPEIPAPPLQSTEQIFEVPMYESKKEDFACEVTTSALKSFEETFELSINESKMEDFAPEVLVSVSQPSEEISEASINESKKEDFVHEVPTSVPQEISDAPVNESKKEIFIPEVLTSILQPSKEISETPINESKKEDFVPEVLASVSQSSEEIPEAPINEFKKNDFVPEINASVTQASEKMSEALLINEFKKDDFVPEAPINEFKNDDFVPEVPASVSQSSEKISEALLINEFKKDDFVPEVPASVLQPSEKISEAPINEFKNDDFVPASVSQSSKEIFEASITESKKEDFVHEISASVSQPSEKISEAPINGFKKDDFLPEVPASISQPYGETSEASITESKKEDFVHEVSSSVLQPSEELSEVQINEFKKDDFVHEVPASASQAFEEISEAPINESKKEHFIPEIPVAPLQPTEEIFETPINDSEKDFVSEILPSPLQSTEKNFEVPINESKIKSFVSEVPTSPLQSTEEIFETPINESKKEVLISEITPFLQSAEGIFEIPISEFKKESFVSEILAPLQSTEEILETPINESEKETFVSEVPTYFQSAKEIFETPINESVKENFASEILAPFQPSEEILETSITKSKKEIFVSEVPTSFQSVKEIFEAPINESKKEDFLPEVPASVPQEISVAPINESKKKVLIPEVLTSVSLPSVETSEAPINESKTKSFVSEIPTSPLQSTEEIFETPINESKKEIFVSEIPASLQSTEEILETPINESKKEAFVSEVSTSLQSAEEIFEISVSEFKKQNFVSEMPASWQSSEEILGAPIDESKNEKQISEVPIPFQSTEEIFVSEIPSSSLQPAEAIFEITVSESKKENFVFEAAASQLQSTQVHEASTNESKQNNFVPEIYTWDLQYTHTFDTSSGSDFKSTKVSASQSKFADNDMSKHDYFKNDVMSPISTEESQVSVDIQSIIENFSEQSTITQSSSQESVVFDDTFLKTKSLKDIKVKKFAIESDTTTDETNESSSSTNIEISKIEKCSKEVLEFINKKVEDPVLNTQPSLFSFDSEEEEKEEEKEVYDEAKIREQRRRTLDEIRKDFESLLEENSDTLDAEVKDETLCNSEIKESSKISESLKTFENQLDLSERRKIKFASIGDRRTEKRNLD</sequence>
<dbReference type="GO" id="GO:0006325">
    <property type="term" value="P:chromatin organization"/>
    <property type="evidence" value="ECO:0007669"/>
    <property type="project" value="InterPro"/>
</dbReference>